<sequence length="486" mass="55123">MKPASVLALASLLAVSCQSKKVQETHQQHPNVLFIAIDDLKPMLGCYGDSLIQTPNIDRLAQTGVVFTNAHCQQAVCGPSRASLLMGMRPDFSKIYDLKTFIRDKNPDITTLPQHFKNNGYSTAAVGKVFDVRSVDQHHDSLSWSEPYELLEGSNPIGEGWIYSKKRISTEAPDVADSITVDGKILMRGNELMQQLSRQSKPFFLAVGFHKPHLPFVAPKKYWDLYDRNDFKVHPFQEKPENAPGFAYQPGWEIRSLYEDVPKKGKIADGKQVELIHGYHACVSFIDQQVGLLLKQLDDLGLRENTIVVLWGDHGWHLGDHDMWCKHTNYEQSTRSPLIISYGSKFKGSNASPTEFVDIFPSLCDLSGVNTPAKLDGTSLLPIMSGEKEKVKDVAVSQFHRNGNLMGYAFRNERYRYVVWFKSKFKQEEIGPFGEDMIVAKELYDYKKDPLETRNLIDDSAYTSARKEMEQLSKDYFQKSVKLVQN</sequence>
<protein>
    <submittedName>
        <fullName evidence="8">Sulfatase</fullName>
    </submittedName>
</protein>
<evidence type="ECO:0000256" key="2">
    <source>
        <dbReference type="ARBA" id="ARBA00008779"/>
    </source>
</evidence>
<keyword evidence="4" id="KW-0732">Signal</keyword>
<gene>
    <name evidence="8" type="ORF">DF185_03530</name>
</gene>
<dbReference type="GO" id="GO:0046872">
    <property type="term" value="F:metal ion binding"/>
    <property type="evidence" value="ECO:0007669"/>
    <property type="project" value="UniProtKB-KW"/>
</dbReference>
<dbReference type="GO" id="GO:0005737">
    <property type="term" value="C:cytoplasm"/>
    <property type="evidence" value="ECO:0007669"/>
    <property type="project" value="TreeGrafter"/>
</dbReference>
<evidence type="ECO:0000313" key="9">
    <source>
        <dbReference type="Proteomes" id="UP000248079"/>
    </source>
</evidence>
<dbReference type="AlphaFoldDB" id="A0A2V4A2Y9"/>
<feature type="domain" description="Sulfatase N-terminal" evidence="7">
    <location>
        <begin position="30"/>
        <end position="369"/>
    </location>
</feature>
<dbReference type="OrthoDB" id="9763552at2"/>
<evidence type="ECO:0000313" key="8">
    <source>
        <dbReference type="EMBL" id="PXY03285.1"/>
    </source>
</evidence>
<dbReference type="Pfam" id="PF00884">
    <property type="entry name" value="Sulfatase"/>
    <property type="match status" value="1"/>
</dbReference>
<keyword evidence="5" id="KW-0378">Hydrolase</keyword>
<comment type="caution">
    <text evidence="8">The sequence shown here is derived from an EMBL/GenBank/DDBJ whole genome shotgun (WGS) entry which is preliminary data.</text>
</comment>
<organism evidence="8 9">
    <name type="scientific">Marinifilum breve</name>
    <dbReference type="NCBI Taxonomy" id="2184082"/>
    <lineage>
        <taxon>Bacteria</taxon>
        <taxon>Pseudomonadati</taxon>
        <taxon>Bacteroidota</taxon>
        <taxon>Bacteroidia</taxon>
        <taxon>Marinilabiliales</taxon>
        <taxon>Marinifilaceae</taxon>
    </lineage>
</organism>
<evidence type="ECO:0000256" key="3">
    <source>
        <dbReference type="ARBA" id="ARBA00022723"/>
    </source>
</evidence>
<keyword evidence="3" id="KW-0479">Metal-binding</keyword>
<evidence type="ECO:0000256" key="5">
    <source>
        <dbReference type="ARBA" id="ARBA00022801"/>
    </source>
</evidence>
<comment type="cofactor">
    <cofactor evidence="1">
        <name>Ca(2+)</name>
        <dbReference type="ChEBI" id="CHEBI:29108"/>
    </cofactor>
</comment>
<dbReference type="GO" id="GO:0004423">
    <property type="term" value="F:iduronate-2-sulfatase activity"/>
    <property type="evidence" value="ECO:0007669"/>
    <property type="project" value="InterPro"/>
</dbReference>
<dbReference type="InterPro" id="IPR035874">
    <property type="entry name" value="IDS"/>
</dbReference>
<dbReference type="CDD" id="cd16030">
    <property type="entry name" value="iduronate-2-sulfatase"/>
    <property type="match status" value="1"/>
</dbReference>
<dbReference type="Gene3D" id="3.40.720.10">
    <property type="entry name" value="Alkaline Phosphatase, subunit A"/>
    <property type="match status" value="1"/>
</dbReference>
<dbReference type="SUPFAM" id="SSF53649">
    <property type="entry name" value="Alkaline phosphatase-like"/>
    <property type="match status" value="1"/>
</dbReference>
<dbReference type="PANTHER" id="PTHR45953">
    <property type="entry name" value="IDURONATE 2-SULFATASE"/>
    <property type="match status" value="1"/>
</dbReference>
<proteinExistence type="inferred from homology"/>
<comment type="similarity">
    <text evidence="2">Belongs to the sulfatase family.</text>
</comment>
<evidence type="ECO:0000259" key="7">
    <source>
        <dbReference type="Pfam" id="PF00884"/>
    </source>
</evidence>
<dbReference type="InterPro" id="IPR017850">
    <property type="entry name" value="Alkaline_phosphatase_core_sf"/>
</dbReference>
<evidence type="ECO:0000256" key="6">
    <source>
        <dbReference type="ARBA" id="ARBA00022837"/>
    </source>
</evidence>
<evidence type="ECO:0000256" key="4">
    <source>
        <dbReference type="ARBA" id="ARBA00022729"/>
    </source>
</evidence>
<evidence type="ECO:0000256" key="1">
    <source>
        <dbReference type="ARBA" id="ARBA00001913"/>
    </source>
</evidence>
<name>A0A2V4A2Y9_9BACT</name>
<keyword evidence="9" id="KW-1185">Reference proteome</keyword>
<keyword evidence="6" id="KW-0106">Calcium</keyword>
<accession>A0A2V4A2Y9</accession>
<dbReference type="PROSITE" id="PS51257">
    <property type="entry name" value="PROKAR_LIPOPROTEIN"/>
    <property type="match status" value="1"/>
</dbReference>
<dbReference type="Proteomes" id="UP000248079">
    <property type="component" value="Unassembled WGS sequence"/>
</dbReference>
<dbReference type="InterPro" id="IPR000917">
    <property type="entry name" value="Sulfatase_N"/>
</dbReference>
<dbReference type="PANTHER" id="PTHR45953:SF1">
    <property type="entry name" value="IDURONATE 2-SULFATASE"/>
    <property type="match status" value="1"/>
</dbReference>
<reference evidence="8 9" key="1">
    <citation type="submission" date="2018-05" db="EMBL/GenBank/DDBJ databases">
        <title>Marinifilum breve JC075T sp. nov., a marine bacterium isolated from Yongle Blue Hole in the South China Sea.</title>
        <authorList>
            <person name="Fu T."/>
        </authorList>
    </citation>
    <scope>NUCLEOTIDE SEQUENCE [LARGE SCALE GENOMIC DNA]</scope>
    <source>
        <strain evidence="8 9">JC075</strain>
    </source>
</reference>
<dbReference type="EMBL" id="QFLI01000001">
    <property type="protein sequence ID" value="PXY03285.1"/>
    <property type="molecule type" value="Genomic_DNA"/>
</dbReference>